<dbReference type="SUPFAM" id="SSF52156">
    <property type="entry name" value="Initiation factor IF2/eIF5b, domain 3"/>
    <property type="match status" value="1"/>
</dbReference>
<dbReference type="EMBL" id="NIOJ01000004">
    <property type="protein sequence ID" value="PNU01100.1"/>
    <property type="molecule type" value="Genomic_DNA"/>
</dbReference>
<evidence type="ECO:0000256" key="6">
    <source>
        <dbReference type="ARBA" id="ARBA00022741"/>
    </source>
</evidence>
<evidence type="ECO:0000256" key="11">
    <source>
        <dbReference type="RuleBase" id="RU000644"/>
    </source>
</evidence>
<keyword evidence="7 10" id="KW-0648">Protein biosynthesis</keyword>
<dbReference type="InterPro" id="IPR009000">
    <property type="entry name" value="Transl_B-barrel_sf"/>
</dbReference>
<dbReference type="Pfam" id="PF22042">
    <property type="entry name" value="EF-G_D2"/>
    <property type="match status" value="1"/>
</dbReference>
<evidence type="ECO:0000256" key="12">
    <source>
        <dbReference type="RuleBase" id="RU000645"/>
    </source>
</evidence>
<feature type="compositionally biased region" description="Polar residues" evidence="13">
    <location>
        <begin position="437"/>
        <end position="446"/>
    </location>
</feature>
<keyword evidence="8 10" id="KW-0342">GTP-binding</keyword>
<evidence type="ECO:0000256" key="7">
    <source>
        <dbReference type="ARBA" id="ARBA00022917"/>
    </source>
</evidence>
<dbReference type="RefSeq" id="WP_103080228.1">
    <property type="nucleotide sequence ID" value="NZ_CP021850.1"/>
</dbReference>
<evidence type="ECO:0000259" key="14">
    <source>
        <dbReference type="PROSITE" id="PS51722"/>
    </source>
</evidence>
<dbReference type="InterPro" id="IPR000795">
    <property type="entry name" value="T_Tr_GTP-bd_dom"/>
</dbReference>
<evidence type="ECO:0000256" key="10">
    <source>
        <dbReference type="HAMAP-Rule" id="MF_00100"/>
    </source>
</evidence>
<dbReference type="Proteomes" id="UP000236151">
    <property type="component" value="Unassembled WGS sequence"/>
</dbReference>
<dbReference type="InterPro" id="IPR004161">
    <property type="entry name" value="EFTu-like_2"/>
</dbReference>
<dbReference type="InterPro" id="IPR044145">
    <property type="entry name" value="IF2_II"/>
</dbReference>
<feature type="compositionally biased region" description="Basic and acidic residues" evidence="13">
    <location>
        <begin position="247"/>
        <end position="258"/>
    </location>
</feature>
<feature type="region of interest" description="Disordered" evidence="13">
    <location>
        <begin position="99"/>
        <end position="127"/>
    </location>
</feature>
<evidence type="ECO:0000256" key="9">
    <source>
        <dbReference type="ARBA" id="ARBA00025162"/>
    </source>
</evidence>
<feature type="compositionally biased region" description="Polar residues" evidence="13">
    <location>
        <begin position="368"/>
        <end position="382"/>
    </location>
</feature>
<evidence type="ECO:0000256" key="1">
    <source>
        <dbReference type="ARBA" id="ARBA00004496"/>
    </source>
</evidence>
<feature type="compositionally biased region" description="Polar residues" evidence="13">
    <location>
        <begin position="459"/>
        <end position="469"/>
    </location>
</feature>
<dbReference type="InterPro" id="IPR000178">
    <property type="entry name" value="TF_IF2_bacterial-like"/>
</dbReference>
<feature type="compositionally biased region" description="Basic and acidic residues" evidence="13">
    <location>
        <begin position="58"/>
        <end position="68"/>
    </location>
</feature>
<feature type="compositionally biased region" description="Low complexity" evidence="13">
    <location>
        <begin position="401"/>
        <end position="420"/>
    </location>
</feature>
<dbReference type="Pfam" id="PF00009">
    <property type="entry name" value="GTP_EFTU"/>
    <property type="match status" value="1"/>
</dbReference>
<evidence type="ECO:0000313" key="16">
    <source>
        <dbReference type="Proteomes" id="UP000236151"/>
    </source>
</evidence>
<dbReference type="PANTHER" id="PTHR43381">
    <property type="entry name" value="TRANSLATION INITIATION FACTOR IF-2-RELATED"/>
    <property type="match status" value="1"/>
</dbReference>
<dbReference type="NCBIfam" id="TIGR00231">
    <property type="entry name" value="small_GTP"/>
    <property type="match status" value="1"/>
</dbReference>
<dbReference type="FunFam" id="2.40.30.10:FF:000007">
    <property type="entry name" value="Translation initiation factor IF-2"/>
    <property type="match status" value="1"/>
</dbReference>
<dbReference type="PANTHER" id="PTHR43381:SF5">
    <property type="entry name" value="TR-TYPE G DOMAIN-CONTAINING PROTEIN"/>
    <property type="match status" value="1"/>
</dbReference>
<dbReference type="PROSITE" id="PS51722">
    <property type="entry name" value="G_TR_2"/>
    <property type="match status" value="1"/>
</dbReference>
<protein>
    <recommendedName>
        <fullName evidence="3 10">Translation initiation factor IF-2</fullName>
    </recommendedName>
</protein>
<dbReference type="InterPro" id="IPR005225">
    <property type="entry name" value="Small_GTP-bd"/>
</dbReference>
<feature type="region of interest" description="Disordered" evidence="13">
    <location>
        <begin position="154"/>
        <end position="490"/>
    </location>
</feature>
<name>A0A2K2FQP8_9CLOT</name>
<feature type="compositionally biased region" description="Basic and acidic residues" evidence="13">
    <location>
        <begin position="212"/>
        <end position="235"/>
    </location>
</feature>
<dbReference type="CDD" id="cd01887">
    <property type="entry name" value="IF2_eIF5B"/>
    <property type="match status" value="1"/>
</dbReference>
<dbReference type="Gene3D" id="1.10.10.2480">
    <property type="match status" value="1"/>
</dbReference>
<comment type="caution">
    <text evidence="15">The sequence shown here is derived from an EMBL/GenBank/DDBJ whole genome shotgun (WGS) entry which is preliminary data.</text>
</comment>
<feature type="compositionally biased region" description="Polar residues" evidence="13">
    <location>
        <begin position="279"/>
        <end position="302"/>
    </location>
</feature>
<dbReference type="Pfam" id="PF04760">
    <property type="entry name" value="IF2_N"/>
    <property type="match status" value="2"/>
</dbReference>
<evidence type="ECO:0000256" key="3">
    <source>
        <dbReference type="ARBA" id="ARBA00020675"/>
    </source>
</evidence>
<dbReference type="FunFam" id="3.40.50.10050:FF:000001">
    <property type="entry name" value="Translation initiation factor IF-2"/>
    <property type="match status" value="1"/>
</dbReference>
<feature type="compositionally biased region" description="Basic and acidic residues" evidence="13">
    <location>
        <begin position="99"/>
        <end position="111"/>
    </location>
</feature>
<dbReference type="GO" id="GO:0003743">
    <property type="term" value="F:translation initiation factor activity"/>
    <property type="evidence" value="ECO:0007669"/>
    <property type="project" value="UniProtKB-UniRule"/>
</dbReference>
<keyword evidence="5 10" id="KW-0396">Initiation factor</keyword>
<keyword evidence="4 10" id="KW-0963">Cytoplasm</keyword>
<feature type="domain" description="Tr-type G" evidence="14">
    <location>
        <begin position="649"/>
        <end position="818"/>
    </location>
</feature>
<keyword evidence="16" id="KW-1185">Reference proteome</keyword>
<dbReference type="OrthoDB" id="9811804at2"/>
<keyword evidence="6 10" id="KW-0547">Nucleotide-binding</keyword>
<dbReference type="GO" id="GO:0005525">
    <property type="term" value="F:GTP binding"/>
    <property type="evidence" value="ECO:0007669"/>
    <property type="project" value="UniProtKB-KW"/>
</dbReference>
<dbReference type="GO" id="GO:0005829">
    <property type="term" value="C:cytosol"/>
    <property type="evidence" value="ECO:0007669"/>
    <property type="project" value="TreeGrafter"/>
</dbReference>
<dbReference type="InterPro" id="IPR015760">
    <property type="entry name" value="TIF_IF2"/>
</dbReference>
<dbReference type="InterPro" id="IPR053905">
    <property type="entry name" value="EF-G-like_DII"/>
</dbReference>
<dbReference type="KEGG" id="cthd:CDO33_05975"/>
<evidence type="ECO:0000256" key="5">
    <source>
        <dbReference type="ARBA" id="ARBA00022540"/>
    </source>
</evidence>
<dbReference type="Gene3D" id="3.40.50.300">
    <property type="entry name" value="P-loop containing nucleotide triphosphate hydrolases"/>
    <property type="match status" value="1"/>
</dbReference>
<feature type="compositionally biased region" description="Basic and acidic residues" evidence="13">
    <location>
        <begin position="160"/>
        <end position="202"/>
    </location>
</feature>
<feature type="compositionally biased region" description="Basic and acidic residues" evidence="13">
    <location>
        <begin position="470"/>
        <end position="490"/>
    </location>
</feature>
<dbReference type="InterPro" id="IPR023115">
    <property type="entry name" value="TIF_IF2_dom3"/>
</dbReference>
<dbReference type="AlphaFoldDB" id="A0A2K2FQP8"/>
<dbReference type="SUPFAM" id="SSF52540">
    <property type="entry name" value="P-loop containing nucleoside triphosphate hydrolases"/>
    <property type="match status" value="1"/>
</dbReference>
<dbReference type="Pfam" id="PF11987">
    <property type="entry name" value="IF-2"/>
    <property type="match status" value="1"/>
</dbReference>
<comment type="similarity">
    <text evidence="2 10 11">Belongs to the TRAFAC class translation factor GTPase superfamily. Classic translation factor GTPase family. IF-2 subfamily.</text>
</comment>
<dbReference type="HAMAP" id="MF_00100_B">
    <property type="entry name" value="IF_2_B"/>
    <property type="match status" value="1"/>
</dbReference>
<dbReference type="GO" id="GO:0003924">
    <property type="term" value="F:GTPase activity"/>
    <property type="evidence" value="ECO:0007669"/>
    <property type="project" value="UniProtKB-UniRule"/>
</dbReference>
<dbReference type="Gene3D" id="3.40.50.10050">
    <property type="entry name" value="Translation initiation factor IF- 2, domain 3"/>
    <property type="match status" value="1"/>
</dbReference>
<evidence type="ECO:0000256" key="13">
    <source>
        <dbReference type="SAM" id="MobiDB-lite"/>
    </source>
</evidence>
<comment type="function">
    <text evidence="9 10 11">One of the essential components for the initiation of protein synthesis. Protects formylmethionyl-tRNA from spontaneous hydrolysis and promotes its binding to the 30S ribosomal subunits. Also involved in the hydrolysis of GTP during the formation of the 70S ribosomal complex.</text>
</comment>
<dbReference type="InterPro" id="IPR006847">
    <property type="entry name" value="IF2_N"/>
</dbReference>
<proteinExistence type="inferred from homology"/>
<dbReference type="CDD" id="cd03702">
    <property type="entry name" value="IF2_mtIF2_II"/>
    <property type="match status" value="1"/>
</dbReference>
<organism evidence="15 16">
    <name type="scientific">Clostridium thermosuccinogenes</name>
    <dbReference type="NCBI Taxonomy" id="84032"/>
    <lineage>
        <taxon>Bacteria</taxon>
        <taxon>Bacillati</taxon>
        <taxon>Bacillota</taxon>
        <taxon>Clostridia</taxon>
        <taxon>Eubacteriales</taxon>
        <taxon>Clostridiaceae</taxon>
        <taxon>Clostridium</taxon>
    </lineage>
</organism>
<dbReference type="PROSITE" id="PS01176">
    <property type="entry name" value="IF2"/>
    <property type="match status" value="1"/>
</dbReference>
<dbReference type="Gene3D" id="2.40.30.10">
    <property type="entry name" value="Translation factors"/>
    <property type="match status" value="2"/>
</dbReference>
<dbReference type="CDD" id="cd03692">
    <property type="entry name" value="mtIF2_IVc"/>
    <property type="match status" value="1"/>
</dbReference>
<dbReference type="SUPFAM" id="SSF50447">
    <property type="entry name" value="Translation proteins"/>
    <property type="match status" value="2"/>
</dbReference>
<feature type="compositionally biased region" description="Basic and acidic residues" evidence="13">
    <location>
        <begin position="325"/>
        <end position="348"/>
    </location>
</feature>
<feature type="binding site" evidence="10">
    <location>
        <begin position="704"/>
        <end position="708"/>
    </location>
    <ligand>
        <name>GTP</name>
        <dbReference type="ChEBI" id="CHEBI:37565"/>
    </ligand>
</feature>
<sequence length="1147" mass="126839">MEKYRVYELAKELNTTSKRLMEKLAEINIVVKNHMSLLDEKELDALYNHIGVIRRDDTKKADVEERKTPPAVQPKAETARDVKNAPRIIRKTEIIIDSNNDGKDENSDLRNAKKGFGKYQDRSEQKKHGIIRTADSNSGLRPGFIRDTRPVYQKGVKPMTKSEDKKEPAKTAAKELDKVSAKDLVKEPVKEPAKDAAKETVKEVANAPVNAPDKKTVKEAEKEQPKMEIKQEGKAEVQTVPETQTAEDAKAVVKEEQKSAVNITQEQKIIKKDEKIEQNMVSTNIKEMETTKTITDNSSKTDGNIAEGPRNSDVPAVETQQSEASKGKPDQKAKDSYKNQNDHRKNDGPKGQAEQKQGAHKQGEHSKGQGNKPHNNFRGQNDQQKDANKSQADQQQRDSQKGQQSKQYNNRQQGGNRGQNDLQANNFDKQGSRPAANRNTGAQRSASRPLEIPKPDMTLVQNEEINSQRNESRREYQNKDADKGAKREQKRELLKNQINAGRAKKVKPLKVGLGDKKDLSEILSDDFVLDELYADDAKKAKKPSKKKENKAAAEDIQKHVPPKAVLTSITIPESLTVKELAEALKKTSTDVIKKLMSMGVMATVNQTIDFDTAAIIADEYGVKAEKQVVISDEDILFDDSEDDPKDLVPRPPVVVVMGHVDHGKTSLLDAIRQEHVAENEAGGITQHIGAYMVTINNRNITFLDTPGHEAFTAMRARGAQVTDIAILVVAADDGIMPQTVEAINHAKAANVAIIVAINKIDKPGANPEKVKQELTEYGLVPEEWGGDVIVVPVSAKQKTNIDLLLEMVLLTADMLELKANPNRQAKGTVIEAKLDKNRGPIATVLVQRGTLKLGDSVVTGTTVGRIRAMVDETGRRIKAAGPSTPVEILGLPEVPEAGEIFYAIEDEKVAKHLAERRKQELREQQLKSTAKVSLDDLFNQIKEGKVKDLNIIVKADVQGSVEAVKQSLEKLSNDEVRVKIIHGAVGAITESDVTLAQVSNAIIIGFNVRPGANVMEAAENANVDIRLYRVIYNAIEDIQAAMKGMLEPTYKEVVQGHAEVRQTFKVSGVGTIAGCYVTDGKVVRNSEVRLVRDGIVVYEGKLASLKRFKDDVREVAQGYECGMSLEKFNDIKEGDVIESYIMEEIKR</sequence>
<reference evidence="15 16" key="1">
    <citation type="submission" date="2017-06" db="EMBL/GenBank/DDBJ databases">
        <title>Investigating the central metabolism of Clostridium thermosuccinogenes.</title>
        <authorList>
            <person name="Koendjbiharie J.G."/>
            <person name="van Kranenburg R."/>
        </authorList>
    </citation>
    <scope>NUCLEOTIDE SEQUENCE [LARGE SCALE GENOMIC DNA]</scope>
    <source>
        <strain evidence="15 16">DSM 5806</strain>
    </source>
</reference>
<dbReference type="FunFam" id="3.40.50.300:FF:000019">
    <property type="entry name" value="Translation initiation factor IF-2"/>
    <property type="match status" value="1"/>
</dbReference>
<evidence type="ECO:0000256" key="2">
    <source>
        <dbReference type="ARBA" id="ARBA00007733"/>
    </source>
</evidence>
<evidence type="ECO:0000313" key="15">
    <source>
        <dbReference type="EMBL" id="PNU01100.1"/>
    </source>
</evidence>
<feature type="region of interest" description="G-domain" evidence="10">
    <location>
        <begin position="652"/>
        <end position="800"/>
    </location>
</feature>
<feature type="binding site" evidence="10">
    <location>
        <begin position="758"/>
        <end position="761"/>
    </location>
    <ligand>
        <name>GTP</name>
        <dbReference type="ChEBI" id="CHEBI:37565"/>
    </ligand>
</feature>
<evidence type="ECO:0000256" key="4">
    <source>
        <dbReference type="ARBA" id="ARBA00022490"/>
    </source>
</evidence>
<comment type="subcellular location">
    <subcellularLocation>
        <location evidence="1 10 12">Cytoplasm</location>
    </subcellularLocation>
</comment>
<dbReference type="FunFam" id="2.40.30.10:FF:000008">
    <property type="entry name" value="Translation initiation factor IF-2"/>
    <property type="match status" value="1"/>
</dbReference>
<dbReference type="Pfam" id="PF03144">
    <property type="entry name" value="GTP_EFTU_D2"/>
    <property type="match status" value="1"/>
</dbReference>
<feature type="binding site" evidence="10">
    <location>
        <begin position="658"/>
        <end position="665"/>
    </location>
    <ligand>
        <name>GTP</name>
        <dbReference type="ChEBI" id="CHEBI:37565"/>
    </ligand>
</feature>
<gene>
    <name evidence="10" type="primary">infB</name>
    <name evidence="15" type="ORF">CDQ84_02950</name>
</gene>
<feature type="region of interest" description="Disordered" evidence="13">
    <location>
        <begin position="58"/>
        <end position="81"/>
    </location>
</feature>
<dbReference type="InterPro" id="IPR036925">
    <property type="entry name" value="TIF_IF2_dom3_sf"/>
</dbReference>
<dbReference type="NCBIfam" id="TIGR00487">
    <property type="entry name" value="IF-2"/>
    <property type="match status" value="1"/>
</dbReference>
<feature type="compositionally biased region" description="Basic and acidic residues" evidence="13">
    <location>
        <begin position="268"/>
        <end position="277"/>
    </location>
</feature>
<dbReference type="InterPro" id="IPR027417">
    <property type="entry name" value="P-loop_NTPase"/>
</dbReference>
<evidence type="ECO:0000256" key="8">
    <source>
        <dbReference type="ARBA" id="ARBA00023134"/>
    </source>
</evidence>
<accession>A0A2K2FQP8</accession>